<dbReference type="PROSITE" id="PS50811">
    <property type="entry name" value="WRKY"/>
    <property type="match status" value="1"/>
</dbReference>
<keyword evidence="2" id="KW-0805">Transcription regulation</keyword>
<evidence type="ECO:0000313" key="7">
    <source>
        <dbReference type="Proteomes" id="UP000447434"/>
    </source>
</evidence>
<keyword evidence="5" id="KW-0539">Nucleus</keyword>
<evidence type="ECO:0000313" key="6">
    <source>
        <dbReference type="EMBL" id="KAE9602693.1"/>
    </source>
</evidence>
<evidence type="ECO:0000256" key="3">
    <source>
        <dbReference type="ARBA" id="ARBA00023125"/>
    </source>
</evidence>
<dbReference type="GO" id="GO:0043565">
    <property type="term" value="F:sequence-specific DNA binding"/>
    <property type="evidence" value="ECO:0007669"/>
    <property type="project" value="InterPro"/>
</dbReference>
<evidence type="ECO:0000256" key="2">
    <source>
        <dbReference type="ARBA" id="ARBA00023015"/>
    </source>
</evidence>
<evidence type="ECO:0000256" key="4">
    <source>
        <dbReference type="ARBA" id="ARBA00023163"/>
    </source>
</evidence>
<evidence type="ECO:0000256" key="5">
    <source>
        <dbReference type="ARBA" id="ARBA00023242"/>
    </source>
</evidence>
<comment type="caution">
    <text evidence="6">The sequence shown here is derived from an EMBL/GenBank/DDBJ whole genome shotgun (WGS) entry which is preliminary data.</text>
</comment>
<dbReference type="Pfam" id="PF03106">
    <property type="entry name" value="WRKY"/>
    <property type="match status" value="1"/>
</dbReference>
<dbReference type="GO" id="GO:0003700">
    <property type="term" value="F:DNA-binding transcription factor activity"/>
    <property type="evidence" value="ECO:0007669"/>
    <property type="project" value="InterPro"/>
</dbReference>
<dbReference type="OrthoDB" id="1915472at2759"/>
<dbReference type="SMART" id="SM00774">
    <property type="entry name" value="WRKY"/>
    <property type="match status" value="1"/>
</dbReference>
<dbReference type="InterPro" id="IPR036576">
    <property type="entry name" value="WRKY_dom_sf"/>
</dbReference>
<dbReference type="AlphaFoldDB" id="A0A6A4PME3"/>
<dbReference type="FunFam" id="2.20.25.80:FF:000003">
    <property type="entry name" value="WRKY transcription factor 57"/>
    <property type="match status" value="1"/>
</dbReference>
<protein>
    <submittedName>
        <fullName evidence="6">Putative transcription factor WRKY family</fullName>
    </submittedName>
</protein>
<gene>
    <name evidence="6" type="ORF">Lalb_Chr12g0202291</name>
</gene>
<name>A0A6A4PME3_LUPAL</name>
<keyword evidence="7" id="KW-1185">Reference proteome</keyword>
<dbReference type="EMBL" id="WOCE01000012">
    <property type="protein sequence ID" value="KAE9602693.1"/>
    <property type="molecule type" value="Genomic_DNA"/>
</dbReference>
<dbReference type="GO" id="GO:0005634">
    <property type="term" value="C:nucleus"/>
    <property type="evidence" value="ECO:0007669"/>
    <property type="project" value="UniProtKB-SubCell"/>
</dbReference>
<keyword evidence="3" id="KW-0238">DNA-binding</keyword>
<dbReference type="PANTHER" id="PTHR31221">
    <property type="entry name" value="WRKY TRANSCRIPTION FACTOR PROTEIN 1-RELATED"/>
    <property type="match status" value="1"/>
</dbReference>
<dbReference type="Gene3D" id="2.20.25.80">
    <property type="entry name" value="WRKY domain"/>
    <property type="match status" value="1"/>
</dbReference>
<dbReference type="PANTHER" id="PTHR31221:SF236">
    <property type="entry name" value="WRKY FAMILY TRANSCRIPTION FACTOR"/>
    <property type="match status" value="1"/>
</dbReference>
<keyword evidence="4" id="KW-0804">Transcription</keyword>
<proteinExistence type="predicted"/>
<dbReference type="SUPFAM" id="SSF118290">
    <property type="entry name" value="WRKY DNA-binding domain"/>
    <property type="match status" value="1"/>
</dbReference>
<dbReference type="InterPro" id="IPR044810">
    <property type="entry name" value="WRKY_plant"/>
</dbReference>
<comment type="subcellular location">
    <subcellularLocation>
        <location evidence="1">Nucleus</location>
    </subcellularLocation>
</comment>
<accession>A0A6A4PME3</accession>
<reference evidence="7" key="1">
    <citation type="journal article" date="2020" name="Nat. Commun.">
        <title>Genome sequence of the cluster root forming white lupin.</title>
        <authorList>
            <person name="Hufnagel B."/>
            <person name="Marques A."/>
            <person name="Soriano A."/>
            <person name="Marques L."/>
            <person name="Divol F."/>
            <person name="Doumas P."/>
            <person name="Sallet E."/>
            <person name="Mancinotti D."/>
            <person name="Carrere S."/>
            <person name="Marande W."/>
            <person name="Arribat S."/>
            <person name="Keller J."/>
            <person name="Huneau C."/>
            <person name="Blein T."/>
            <person name="Aime D."/>
            <person name="Laguerre M."/>
            <person name="Taylor J."/>
            <person name="Schubert V."/>
            <person name="Nelson M."/>
            <person name="Geu-Flores F."/>
            <person name="Crespi M."/>
            <person name="Gallardo-Guerrero K."/>
            <person name="Delaux P.-M."/>
            <person name="Salse J."/>
            <person name="Berges H."/>
            <person name="Guyot R."/>
            <person name="Gouzy J."/>
            <person name="Peret B."/>
        </authorList>
    </citation>
    <scope>NUCLEOTIDE SEQUENCE [LARGE SCALE GENOMIC DNA]</scope>
    <source>
        <strain evidence="7">cv. Amiga</strain>
    </source>
</reference>
<evidence type="ECO:0000256" key="1">
    <source>
        <dbReference type="ARBA" id="ARBA00004123"/>
    </source>
</evidence>
<sequence length="154" mass="18302">MEKHELVLFPTPSASSYASEIDFKVAQSSKVHVKREGFLRTQKKKISSQNGGKKVQHRYVFETRSEIDILDDGYKWRKYGEKNVKNNKFSRSYYRCSYQGCNVKKQIQRHSKDEQVVVTTYDGMHMHMVENLTESFDQILRNFNIYNQSYNLQR</sequence>
<dbReference type="InterPro" id="IPR003657">
    <property type="entry name" value="WRKY_dom"/>
</dbReference>
<dbReference type="Proteomes" id="UP000447434">
    <property type="component" value="Chromosome 12"/>
</dbReference>
<organism evidence="6 7">
    <name type="scientific">Lupinus albus</name>
    <name type="common">White lupine</name>
    <name type="synonym">Lupinus termis</name>
    <dbReference type="NCBI Taxonomy" id="3870"/>
    <lineage>
        <taxon>Eukaryota</taxon>
        <taxon>Viridiplantae</taxon>
        <taxon>Streptophyta</taxon>
        <taxon>Embryophyta</taxon>
        <taxon>Tracheophyta</taxon>
        <taxon>Spermatophyta</taxon>
        <taxon>Magnoliopsida</taxon>
        <taxon>eudicotyledons</taxon>
        <taxon>Gunneridae</taxon>
        <taxon>Pentapetalae</taxon>
        <taxon>rosids</taxon>
        <taxon>fabids</taxon>
        <taxon>Fabales</taxon>
        <taxon>Fabaceae</taxon>
        <taxon>Papilionoideae</taxon>
        <taxon>50 kb inversion clade</taxon>
        <taxon>genistoids sensu lato</taxon>
        <taxon>core genistoids</taxon>
        <taxon>Genisteae</taxon>
        <taxon>Lupinus</taxon>
    </lineage>
</organism>